<comment type="catalytic activity">
    <reaction evidence="1">
        <text>Hydrolysis of alkylated DNA, releasing 3-methyladenine, 3-methylguanine, 7-methylguanine and 7-methyladenine.</text>
        <dbReference type="EC" id="3.2.2.21"/>
    </reaction>
</comment>
<evidence type="ECO:0000256" key="2">
    <source>
        <dbReference type="ARBA" id="ARBA00010817"/>
    </source>
</evidence>
<evidence type="ECO:0000256" key="4">
    <source>
        <dbReference type="ARBA" id="ARBA00022763"/>
    </source>
</evidence>
<comment type="similarity">
    <text evidence="2">Belongs to the alkylbase DNA glycosidase AlkA family.</text>
</comment>
<dbReference type="GO" id="GO:0006307">
    <property type="term" value="P:DNA alkylation repair"/>
    <property type="evidence" value="ECO:0007669"/>
    <property type="project" value="TreeGrafter"/>
</dbReference>
<dbReference type="FunFam" id="1.10.340.30:FF:000004">
    <property type="entry name" value="DNA-3-methyladenine glycosylase II"/>
    <property type="match status" value="1"/>
</dbReference>
<evidence type="ECO:0000313" key="7">
    <source>
        <dbReference type="EMBL" id="ELR72918.1"/>
    </source>
</evidence>
<feature type="domain" description="HhH-GPD" evidence="6">
    <location>
        <begin position="125"/>
        <end position="289"/>
    </location>
</feature>
<keyword evidence="4" id="KW-0227">DNA damage</keyword>
<organism evidence="7 8">
    <name type="scientific">Fulvivirga imtechensis AK7</name>
    <dbReference type="NCBI Taxonomy" id="1237149"/>
    <lineage>
        <taxon>Bacteria</taxon>
        <taxon>Pseudomonadati</taxon>
        <taxon>Bacteroidota</taxon>
        <taxon>Cytophagia</taxon>
        <taxon>Cytophagales</taxon>
        <taxon>Fulvivirgaceae</taxon>
        <taxon>Fulvivirga</taxon>
    </lineage>
</organism>
<keyword evidence="8" id="KW-1185">Reference proteome</keyword>
<dbReference type="CDD" id="cd00056">
    <property type="entry name" value="ENDO3c"/>
    <property type="match status" value="1"/>
</dbReference>
<dbReference type="Proteomes" id="UP000011135">
    <property type="component" value="Unassembled WGS sequence"/>
</dbReference>
<comment type="caution">
    <text evidence="7">The sequence shown here is derived from an EMBL/GenBank/DDBJ whole genome shotgun (WGS) entry which is preliminary data.</text>
</comment>
<dbReference type="Pfam" id="PF00730">
    <property type="entry name" value="HhH-GPD"/>
    <property type="match status" value="1"/>
</dbReference>
<dbReference type="PATRIC" id="fig|1237149.3.peg.1112"/>
<dbReference type="InterPro" id="IPR011257">
    <property type="entry name" value="DNA_glycosylase"/>
</dbReference>
<accession>L8JXL0</accession>
<dbReference type="eggNOG" id="COG0122">
    <property type="taxonomic scope" value="Bacteria"/>
</dbReference>
<dbReference type="SUPFAM" id="SSF48150">
    <property type="entry name" value="DNA-glycosylase"/>
    <property type="match status" value="1"/>
</dbReference>
<dbReference type="OrthoDB" id="9785929at2"/>
<evidence type="ECO:0000256" key="5">
    <source>
        <dbReference type="ARBA" id="ARBA00023204"/>
    </source>
</evidence>
<dbReference type="PANTHER" id="PTHR43003">
    <property type="entry name" value="DNA-3-METHYLADENINE GLYCOSYLASE"/>
    <property type="match status" value="1"/>
</dbReference>
<dbReference type="Gene3D" id="3.30.310.20">
    <property type="entry name" value="DNA-3-methyladenine glycosylase AlkA, N-terminal domain"/>
    <property type="match status" value="1"/>
</dbReference>
<dbReference type="PANTHER" id="PTHR43003:SF12">
    <property type="entry name" value="DNA-3-METHYLADENINE GLYCOSYLASE"/>
    <property type="match status" value="1"/>
</dbReference>
<dbReference type="AlphaFoldDB" id="L8JXL0"/>
<sequence length="291" mass="33586">MEVTISKPAYFDYAQCLRYVDRGFDECLYHVKDDIITKTISINNERAVIQIAEAGSTLNVKTLTDSTLDPDQFSLYVRSWFDMDRDLSGFYNLFDPLLTPLLRQYQGLRLVGIENLYEALCWSIIGQQINLAFAFRLKRAMVEKYGMRFDHEGHSYYFFPSPEALASATREDLLELQFSRQKADYIINLSQKFAEKLISKEELQQLSLAEAVQVLSELKGIGPWTANYVAMRCLKFMDAFPMGDAGLQNAIKYLQGREDKPSMSELAELSEKWQGWQAYATLFLWRSLSKD</sequence>
<name>L8JXL0_9BACT</name>
<dbReference type="InterPro" id="IPR023170">
    <property type="entry name" value="HhH_base_excis_C"/>
</dbReference>
<dbReference type="GO" id="GO:0032131">
    <property type="term" value="F:alkylated DNA binding"/>
    <property type="evidence" value="ECO:0007669"/>
    <property type="project" value="TreeGrafter"/>
</dbReference>
<evidence type="ECO:0000256" key="3">
    <source>
        <dbReference type="ARBA" id="ARBA00012000"/>
    </source>
</evidence>
<evidence type="ECO:0000259" key="6">
    <source>
        <dbReference type="SMART" id="SM00478"/>
    </source>
</evidence>
<gene>
    <name evidence="7" type="ORF">C900_00879</name>
</gene>
<keyword evidence="5" id="KW-0234">DNA repair</keyword>
<proteinExistence type="inferred from homology"/>
<evidence type="ECO:0000256" key="1">
    <source>
        <dbReference type="ARBA" id="ARBA00000086"/>
    </source>
</evidence>
<dbReference type="Gene3D" id="1.10.1670.10">
    <property type="entry name" value="Helix-hairpin-Helix base-excision DNA repair enzymes (C-terminal)"/>
    <property type="match status" value="1"/>
</dbReference>
<dbReference type="GO" id="GO:0043916">
    <property type="term" value="F:DNA-7-methylguanine glycosylase activity"/>
    <property type="evidence" value="ECO:0007669"/>
    <property type="project" value="TreeGrafter"/>
</dbReference>
<reference evidence="7 8" key="1">
    <citation type="submission" date="2012-12" db="EMBL/GenBank/DDBJ databases">
        <title>Genome assembly of Fulvivirga imtechensis AK7.</title>
        <authorList>
            <person name="Nupur N."/>
            <person name="Khatri I."/>
            <person name="Kumar R."/>
            <person name="Subramanian S."/>
            <person name="Pinnaka A."/>
        </authorList>
    </citation>
    <scope>NUCLEOTIDE SEQUENCE [LARGE SCALE GENOMIC DNA]</scope>
    <source>
        <strain evidence="7 8">AK7</strain>
    </source>
</reference>
<protein>
    <recommendedName>
        <fullName evidence="3">DNA-3-methyladenine glycosylase II</fullName>
        <ecNumber evidence="3">3.2.2.21</ecNumber>
    </recommendedName>
</protein>
<dbReference type="InterPro" id="IPR003265">
    <property type="entry name" value="HhH-GPD_domain"/>
</dbReference>
<dbReference type="GO" id="GO:0006285">
    <property type="term" value="P:base-excision repair, AP site formation"/>
    <property type="evidence" value="ECO:0007669"/>
    <property type="project" value="TreeGrafter"/>
</dbReference>
<dbReference type="InterPro" id="IPR051912">
    <property type="entry name" value="Alkylbase_DNA_Glycosylase/TA"/>
</dbReference>
<dbReference type="GO" id="GO:0005737">
    <property type="term" value="C:cytoplasm"/>
    <property type="evidence" value="ECO:0007669"/>
    <property type="project" value="TreeGrafter"/>
</dbReference>
<dbReference type="RefSeq" id="WP_009578581.1">
    <property type="nucleotide sequence ID" value="NZ_AMZN01000014.1"/>
</dbReference>
<dbReference type="STRING" id="1237149.C900_00879"/>
<dbReference type="Gene3D" id="1.10.340.30">
    <property type="entry name" value="Hypothetical protein, domain 2"/>
    <property type="match status" value="1"/>
</dbReference>
<dbReference type="GO" id="GO:0008725">
    <property type="term" value="F:DNA-3-methyladenine glycosylase activity"/>
    <property type="evidence" value="ECO:0007669"/>
    <property type="project" value="TreeGrafter"/>
</dbReference>
<evidence type="ECO:0000313" key="8">
    <source>
        <dbReference type="Proteomes" id="UP000011135"/>
    </source>
</evidence>
<dbReference type="EMBL" id="AMZN01000014">
    <property type="protein sequence ID" value="ELR72918.1"/>
    <property type="molecule type" value="Genomic_DNA"/>
</dbReference>
<dbReference type="EC" id="3.2.2.21" evidence="3"/>
<dbReference type="GO" id="GO:0032993">
    <property type="term" value="C:protein-DNA complex"/>
    <property type="evidence" value="ECO:0007669"/>
    <property type="project" value="TreeGrafter"/>
</dbReference>
<dbReference type="SMART" id="SM00478">
    <property type="entry name" value="ENDO3c"/>
    <property type="match status" value="1"/>
</dbReference>
<dbReference type="InterPro" id="IPR037046">
    <property type="entry name" value="AlkA_N_sf"/>
</dbReference>